<sequence>MWCNSLISFLDSPSVPSVSSCSTSATPSDPINTLAAQCPASPIDHNLRQQVTTTPSASINSVGPPTVSPLS</sequence>
<protein>
    <submittedName>
        <fullName evidence="2">Uncharacterized protein</fullName>
    </submittedName>
</protein>
<evidence type="ECO:0000256" key="1">
    <source>
        <dbReference type="SAM" id="MobiDB-lite"/>
    </source>
</evidence>
<gene>
    <name evidence="2" type="primary">SSCI73270.1</name>
</gene>
<name>A0A0F7SDM1_9BASI</name>
<evidence type="ECO:0000313" key="2">
    <source>
        <dbReference type="EMBL" id="CDW99263.1"/>
    </source>
</evidence>
<feature type="region of interest" description="Disordered" evidence="1">
    <location>
        <begin position="52"/>
        <end position="71"/>
    </location>
</feature>
<dbReference type="AlphaFoldDB" id="A0A0F7SDM1"/>
<dbReference type="EMBL" id="CCFA01004448">
    <property type="protein sequence ID" value="CDW99263.1"/>
    <property type="molecule type" value="Genomic_DNA"/>
</dbReference>
<organism evidence="2 3">
    <name type="scientific">Sporisorium scitamineum</name>
    <dbReference type="NCBI Taxonomy" id="49012"/>
    <lineage>
        <taxon>Eukaryota</taxon>
        <taxon>Fungi</taxon>
        <taxon>Dikarya</taxon>
        <taxon>Basidiomycota</taxon>
        <taxon>Ustilaginomycotina</taxon>
        <taxon>Ustilaginomycetes</taxon>
        <taxon>Ustilaginales</taxon>
        <taxon>Ustilaginaceae</taxon>
        <taxon>Sporisorium</taxon>
    </lineage>
</organism>
<accession>A0A0F7SDM1</accession>
<dbReference type="Proteomes" id="UP000242770">
    <property type="component" value="Unassembled WGS sequence"/>
</dbReference>
<proteinExistence type="predicted"/>
<keyword evidence="3" id="KW-1185">Reference proteome</keyword>
<feature type="non-terminal residue" evidence="2">
    <location>
        <position position="71"/>
    </location>
</feature>
<evidence type="ECO:0000313" key="3">
    <source>
        <dbReference type="Proteomes" id="UP000242770"/>
    </source>
</evidence>
<reference evidence="3" key="1">
    <citation type="submission" date="2014-06" db="EMBL/GenBank/DDBJ databases">
        <authorList>
            <person name="Berkman P.J."/>
        </authorList>
    </citation>
    <scope>NUCLEOTIDE SEQUENCE [LARGE SCALE GENOMIC DNA]</scope>
</reference>